<dbReference type="AlphaFoldDB" id="A0A8J2Y3S0"/>
<keyword evidence="3" id="KW-1185">Reference proteome</keyword>
<evidence type="ECO:0000256" key="1">
    <source>
        <dbReference type="SAM" id="SignalP"/>
    </source>
</evidence>
<dbReference type="EMBL" id="BMGH01000001">
    <property type="protein sequence ID" value="GGD08934.1"/>
    <property type="molecule type" value="Genomic_DNA"/>
</dbReference>
<gene>
    <name evidence="2" type="ORF">GCM10011342_17210</name>
</gene>
<feature type="chain" id="PRO_5035266731" description="Methane oxygenase PmoA" evidence="1">
    <location>
        <begin position="22"/>
        <end position="336"/>
    </location>
</feature>
<evidence type="ECO:0000313" key="3">
    <source>
        <dbReference type="Proteomes" id="UP000613582"/>
    </source>
</evidence>
<organism evidence="2 3">
    <name type="scientific">Aquisalinus flavus</name>
    <dbReference type="NCBI Taxonomy" id="1526572"/>
    <lineage>
        <taxon>Bacteria</taxon>
        <taxon>Pseudomonadati</taxon>
        <taxon>Pseudomonadota</taxon>
        <taxon>Alphaproteobacteria</taxon>
        <taxon>Parvularculales</taxon>
        <taxon>Parvularculaceae</taxon>
        <taxon>Aquisalinus</taxon>
    </lineage>
</organism>
<keyword evidence="1" id="KW-0732">Signal</keyword>
<dbReference type="Pfam" id="PF14100">
    <property type="entry name" value="DUF6807"/>
    <property type="match status" value="1"/>
</dbReference>
<dbReference type="Proteomes" id="UP000613582">
    <property type="component" value="Unassembled WGS sequence"/>
</dbReference>
<proteinExistence type="predicted"/>
<reference evidence="2" key="2">
    <citation type="submission" date="2020-09" db="EMBL/GenBank/DDBJ databases">
        <authorList>
            <person name="Sun Q."/>
            <person name="Zhou Y."/>
        </authorList>
    </citation>
    <scope>NUCLEOTIDE SEQUENCE</scope>
    <source>
        <strain evidence="2">CGMCC 1.12921</strain>
    </source>
</reference>
<evidence type="ECO:0008006" key="4">
    <source>
        <dbReference type="Google" id="ProtNLM"/>
    </source>
</evidence>
<evidence type="ECO:0000313" key="2">
    <source>
        <dbReference type="EMBL" id="GGD08934.1"/>
    </source>
</evidence>
<dbReference type="InterPro" id="IPR029475">
    <property type="entry name" value="DUF6807"/>
</dbReference>
<reference evidence="2" key="1">
    <citation type="journal article" date="2014" name="Int. J. Syst. Evol. Microbiol.">
        <title>Complete genome sequence of Corynebacterium casei LMG S-19264T (=DSM 44701T), isolated from a smear-ripened cheese.</title>
        <authorList>
            <consortium name="US DOE Joint Genome Institute (JGI-PGF)"/>
            <person name="Walter F."/>
            <person name="Albersmeier A."/>
            <person name="Kalinowski J."/>
            <person name="Ruckert C."/>
        </authorList>
    </citation>
    <scope>NUCLEOTIDE SEQUENCE</scope>
    <source>
        <strain evidence="2">CGMCC 1.12921</strain>
    </source>
</reference>
<feature type="signal peptide" evidence="1">
    <location>
        <begin position="1"/>
        <end position="21"/>
    </location>
</feature>
<sequence length="336" mass="37565">MQTILITTVALSLLTTGTVAAQEEEPDRSETMPDARPVLEQLEEIVADRGEPEKSSAAMMAPSSRGGLILFGENAPVLAVQLAPYPEDQYWRRYYIHPLFAPSQAILTEDAPEDHPHHRGIFTAWRRIHIDGQSIGDSWSGEHVHQGDEGPQGLGWAYGDDRDPHYDIKMMFHFDWYSDLFHPTEPFMRETMRIKADEETADGLRKILISTEVTALTPGLQLGGTDDEKGYGGMSFRFAHPDKMDIESDGERLTATNAAMQTGETVAFLWDGQGKDVPPNWPQEISVACTVNGEPWTNWVLRQELSMQNCAWPGNTMADVPMDEPVVIEATITIRQ</sequence>
<dbReference type="RefSeq" id="WP_188158810.1">
    <property type="nucleotide sequence ID" value="NZ_BMGH01000001.1"/>
</dbReference>
<name>A0A8J2Y3S0_9PROT</name>
<accession>A0A8J2Y3S0</accession>
<comment type="caution">
    <text evidence="2">The sequence shown here is derived from an EMBL/GenBank/DDBJ whole genome shotgun (WGS) entry which is preliminary data.</text>
</comment>
<protein>
    <recommendedName>
        <fullName evidence="4">Methane oxygenase PmoA</fullName>
    </recommendedName>
</protein>